<organism evidence="1 2">
    <name type="scientific">Aminobacter aganoensis</name>
    <dbReference type="NCBI Taxonomy" id="83264"/>
    <lineage>
        <taxon>Bacteria</taxon>
        <taxon>Pseudomonadati</taxon>
        <taxon>Pseudomonadota</taxon>
        <taxon>Alphaproteobacteria</taxon>
        <taxon>Hyphomicrobiales</taxon>
        <taxon>Phyllobacteriaceae</taxon>
        <taxon>Aminobacter</taxon>
    </lineage>
</organism>
<dbReference type="EMBL" id="JACHOU010000027">
    <property type="protein sequence ID" value="MBB6357596.1"/>
    <property type="molecule type" value="Genomic_DNA"/>
</dbReference>
<name>A0A7X0FDB1_9HYPH</name>
<sequence length="76" mass="8467">MISQDERKSMSRAYSIGPKMIGYLEEIGIERLADLRGADAAKIAMRIDIARGRKHINGLGLAALQNLIELAERETR</sequence>
<comment type="caution">
    <text evidence="1">The sequence shown here is derived from an EMBL/GenBank/DDBJ whole genome shotgun (WGS) entry which is preliminary data.</text>
</comment>
<accession>A0A7X0FDB1</accession>
<evidence type="ECO:0000313" key="1">
    <source>
        <dbReference type="EMBL" id="MBB6357596.1"/>
    </source>
</evidence>
<protein>
    <recommendedName>
        <fullName evidence="3">TfoX C-terminal domain-containing protein</fullName>
    </recommendedName>
</protein>
<keyword evidence="2" id="KW-1185">Reference proteome</keyword>
<gene>
    <name evidence="1" type="ORF">GGR00_005419</name>
</gene>
<dbReference type="Proteomes" id="UP000536262">
    <property type="component" value="Unassembled WGS sequence"/>
</dbReference>
<dbReference type="AlphaFoldDB" id="A0A7X0FDB1"/>
<dbReference type="RefSeq" id="WP_055975682.1">
    <property type="nucleotide sequence ID" value="NZ_BAABEG010000001.1"/>
</dbReference>
<evidence type="ECO:0000313" key="2">
    <source>
        <dbReference type="Proteomes" id="UP000536262"/>
    </source>
</evidence>
<evidence type="ECO:0008006" key="3">
    <source>
        <dbReference type="Google" id="ProtNLM"/>
    </source>
</evidence>
<proteinExistence type="predicted"/>
<reference evidence="1 2" key="1">
    <citation type="submission" date="2020-08" db="EMBL/GenBank/DDBJ databases">
        <title>Genomic Encyclopedia of Type Strains, Phase IV (KMG-IV): sequencing the most valuable type-strain genomes for metagenomic binning, comparative biology and taxonomic classification.</title>
        <authorList>
            <person name="Goeker M."/>
        </authorList>
    </citation>
    <scope>NUCLEOTIDE SEQUENCE [LARGE SCALE GENOMIC DNA]</scope>
    <source>
        <strain evidence="1 2">DSM 7051</strain>
    </source>
</reference>